<name>A0A672ZUX8_9TELE</name>
<organism evidence="2 3">
    <name type="scientific">Sphaeramia orbicularis</name>
    <name type="common">orbiculate cardinalfish</name>
    <dbReference type="NCBI Taxonomy" id="375764"/>
    <lineage>
        <taxon>Eukaryota</taxon>
        <taxon>Metazoa</taxon>
        <taxon>Chordata</taxon>
        <taxon>Craniata</taxon>
        <taxon>Vertebrata</taxon>
        <taxon>Euteleostomi</taxon>
        <taxon>Actinopterygii</taxon>
        <taxon>Neopterygii</taxon>
        <taxon>Teleostei</taxon>
        <taxon>Neoteleostei</taxon>
        <taxon>Acanthomorphata</taxon>
        <taxon>Gobiaria</taxon>
        <taxon>Kurtiformes</taxon>
        <taxon>Apogonoidei</taxon>
        <taxon>Apogonidae</taxon>
        <taxon>Apogoninae</taxon>
        <taxon>Sphaeramia</taxon>
    </lineage>
</organism>
<accession>A0A672ZUX8</accession>
<reference evidence="2" key="3">
    <citation type="submission" date="2025-09" db="UniProtKB">
        <authorList>
            <consortium name="Ensembl"/>
        </authorList>
    </citation>
    <scope>IDENTIFICATION</scope>
</reference>
<dbReference type="Ensembl" id="ENSSORT00005021598.1">
    <property type="protein sequence ID" value="ENSSORP00005020971.1"/>
    <property type="gene ID" value="ENSSORG00005010242.1"/>
</dbReference>
<dbReference type="InterPro" id="IPR008862">
    <property type="entry name" value="Tcp11"/>
</dbReference>
<dbReference type="Proteomes" id="UP000472271">
    <property type="component" value="Chromosome 6"/>
</dbReference>
<keyword evidence="3" id="KW-1185">Reference proteome</keyword>
<comment type="similarity">
    <text evidence="1">Belongs to the TCP11 family.</text>
</comment>
<dbReference type="AlphaFoldDB" id="A0A672ZUX8"/>
<dbReference type="GO" id="GO:0007165">
    <property type="term" value="P:signal transduction"/>
    <property type="evidence" value="ECO:0007669"/>
    <property type="project" value="TreeGrafter"/>
</dbReference>
<proteinExistence type="inferred from homology"/>
<sequence>MHYRTFESETGNIKDSLLFLLDYLYSLYRFGCLGLLWVNVDFLSLTASPPRFVSVEELMETAKGVTNMALAHEIMVNQAFQVKPAELPEGSLERRVKEIMHKAFWGCLEAQLKEDPPSYSHAIKLLAEIKEALLSFLLPGHGRLRSRIEEVLDLPLIQQQAENGALDIGSLSQFIVGVMGSLCAPCRDEDINKLKEITDIVPLLKAIFSVLDLMKMDMANFALSSIRPHLMQQSVEYERNKFQEFLEKQPSKEMSYFFVH</sequence>
<evidence type="ECO:0000313" key="2">
    <source>
        <dbReference type="Ensembl" id="ENSSORP00005020971.1"/>
    </source>
</evidence>
<reference evidence="2" key="1">
    <citation type="submission" date="2019-06" db="EMBL/GenBank/DDBJ databases">
        <authorList>
            <consortium name="Wellcome Sanger Institute Data Sharing"/>
        </authorList>
    </citation>
    <scope>NUCLEOTIDE SEQUENCE [LARGE SCALE GENOMIC DNA]</scope>
</reference>
<protein>
    <submittedName>
        <fullName evidence="2">T-complex 11, testis-specific-like 1</fullName>
    </submittedName>
</protein>
<reference evidence="2" key="2">
    <citation type="submission" date="2025-08" db="UniProtKB">
        <authorList>
            <consortium name="Ensembl"/>
        </authorList>
    </citation>
    <scope>IDENTIFICATION</scope>
</reference>
<gene>
    <name evidence="2" type="primary">tcp11l1</name>
</gene>
<dbReference type="PANTHER" id="PTHR12832">
    <property type="entry name" value="TESTIS-SPECIFIC PROTEIN PBS13 T-COMPLEX 11"/>
    <property type="match status" value="1"/>
</dbReference>
<dbReference type="PANTHER" id="PTHR12832:SF15">
    <property type="entry name" value="T-COMPLEX PROTEIN 11-LIKE PROTEIN 1"/>
    <property type="match status" value="1"/>
</dbReference>
<evidence type="ECO:0000256" key="1">
    <source>
        <dbReference type="ARBA" id="ARBA00010954"/>
    </source>
</evidence>
<evidence type="ECO:0000313" key="3">
    <source>
        <dbReference type="Proteomes" id="UP000472271"/>
    </source>
</evidence>
<dbReference type="Pfam" id="PF05794">
    <property type="entry name" value="Tcp11"/>
    <property type="match status" value="1"/>
</dbReference>